<protein>
    <submittedName>
        <fullName evidence="2">Uncharacterized protein</fullName>
    </submittedName>
</protein>
<name>A0A8R1IZD2_CAEJA</name>
<accession>A0A8R1IZD2</accession>
<evidence type="ECO:0000313" key="3">
    <source>
        <dbReference type="Proteomes" id="UP000005237"/>
    </source>
</evidence>
<feature type="region of interest" description="Disordered" evidence="1">
    <location>
        <begin position="206"/>
        <end position="225"/>
    </location>
</feature>
<keyword evidence="3" id="KW-1185">Reference proteome</keyword>
<sequence length="236" mass="26301">MQTFNSSTTCSSTSSTGTSTSTRTSSAFTPRSVAHDVLIKTISPTTIALSRIRSKEMEPVDVPRYGTRKRKAPERLEIDPKLKSYFSSLIPQSSWLNWTQQEISLPSSTGRSSPSCRTTTSKQHQRDQWSTPRKLLVLLVVPLRCPDAPMFLRFYDAADQSVRLQASNIRVINLSARHGSIMKSARPQGNRSSCCFVRSVRLLTGGRQQRSDHRQPPSSAVGSGSKETIWPVVRTF</sequence>
<dbReference type="EnsemblMetazoa" id="CJA40179.1">
    <property type="protein sequence ID" value="CJA40179.1"/>
    <property type="gene ID" value="WBGene00216027"/>
</dbReference>
<evidence type="ECO:0000313" key="2">
    <source>
        <dbReference type="EnsemblMetazoa" id="CJA40179.1"/>
    </source>
</evidence>
<feature type="compositionally biased region" description="Polar residues" evidence="1">
    <location>
        <begin position="216"/>
        <end position="225"/>
    </location>
</feature>
<feature type="compositionally biased region" description="Low complexity" evidence="1">
    <location>
        <begin position="105"/>
        <end position="121"/>
    </location>
</feature>
<evidence type="ECO:0000256" key="1">
    <source>
        <dbReference type="SAM" id="MobiDB-lite"/>
    </source>
</evidence>
<dbReference type="AlphaFoldDB" id="A0A8R1IZD2"/>
<feature type="region of interest" description="Disordered" evidence="1">
    <location>
        <begin position="1"/>
        <end position="28"/>
    </location>
</feature>
<dbReference type="Proteomes" id="UP000005237">
    <property type="component" value="Unassembled WGS sequence"/>
</dbReference>
<feature type="region of interest" description="Disordered" evidence="1">
    <location>
        <begin position="105"/>
        <end position="127"/>
    </location>
</feature>
<organism evidence="2 3">
    <name type="scientific">Caenorhabditis japonica</name>
    <dbReference type="NCBI Taxonomy" id="281687"/>
    <lineage>
        <taxon>Eukaryota</taxon>
        <taxon>Metazoa</taxon>
        <taxon>Ecdysozoa</taxon>
        <taxon>Nematoda</taxon>
        <taxon>Chromadorea</taxon>
        <taxon>Rhabditida</taxon>
        <taxon>Rhabditina</taxon>
        <taxon>Rhabditomorpha</taxon>
        <taxon>Rhabditoidea</taxon>
        <taxon>Rhabditidae</taxon>
        <taxon>Peloderinae</taxon>
        <taxon>Caenorhabditis</taxon>
    </lineage>
</organism>
<feature type="compositionally biased region" description="Low complexity" evidence="1">
    <location>
        <begin position="1"/>
        <end position="26"/>
    </location>
</feature>
<proteinExistence type="predicted"/>
<reference evidence="2" key="2">
    <citation type="submission" date="2022-06" db="UniProtKB">
        <authorList>
            <consortium name="EnsemblMetazoa"/>
        </authorList>
    </citation>
    <scope>IDENTIFICATION</scope>
    <source>
        <strain evidence="2">DF5081</strain>
    </source>
</reference>
<reference evidence="3" key="1">
    <citation type="submission" date="2010-08" db="EMBL/GenBank/DDBJ databases">
        <authorList>
            <consortium name="Caenorhabditis japonica Sequencing Consortium"/>
            <person name="Wilson R.K."/>
        </authorList>
    </citation>
    <scope>NUCLEOTIDE SEQUENCE [LARGE SCALE GENOMIC DNA]</scope>
    <source>
        <strain evidence="3">DF5081</strain>
    </source>
</reference>